<reference evidence="1 2" key="1">
    <citation type="submission" date="2023-03" db="EMBL/GenBank/DDBJ databases">
        <title>Bacillus Genome Sequencing.</title>
        <authorList>
            <person name="Dunlap C."/>
        </authorList>
    </citation>
    <scope>NUCLEOTIDE SEQUENCE [LARGE SCALE GENOMIC DNA]</scope>
    <source>
        <strain evidence="1 2">NRS-1717</strain>
    </source>
</reference>
<dbReference type="EMBL" id="JARTFS010000016">
    <property type="protein sequence ID" value="MED4403340.1"/>
    <property type="molecule type" value="Genomic_DNA"/>
</dbReference>
<organism evidence="1 2">
    <name type="scientific">Metabacillus fastidiosus</name>
    <dbReference type="NCBI Taxonomy" id="1458"/>
    <lineage>
        <taxon>Bacteria</taxon>
        <taxon>Bacillati</taxon>
        <taxon>Bacillota</taxon>
        <taxon>Bacilli</taxon>
        <taxon>Bacillales</taxon>
        <taxon>Bacillaceae</taxon>
        <taxon>Metabacillus</taxon>
    </lineage>
</organism>
<name>A0ABU6P1V2_9BACI</name>
<comment type="caution">
    <text evidence="1">The sequence shown here is derived from an EMBL/GenBank/DDBJ whole genome shotgun (WGS) entry which is preliminary data.</text>
</comment>
<gene>
    <name evidence="1" type="ORF">P9271_18705</name>
</gene>
<evidence type="ECO:0000313" key="2">
    <source>
        <dbReference type="Proteomes" id="UP001342826"/>
    </source>
</evidence>
<dbReference type="RefSeq" id="WP_328014375.1">
    <property type="nucleotide sequence ID" value="NZ_JARTFQ010000001.1"/>
</dbReference>
<dbReference type="Proteomes" id="UP001342826">
    <property type="component" value="Unassembled WGS sequence"/>
</dbReference>
<accession>A0ABU6P1V2</accession>
<proteinExistence type="predicted"/>
<evidence type="ECO:0000313" key="1">
    <source>
        <dbReference type="EMBL" id="MED4403340.1"/>
    </source>
</evidence>
<sequence length="68" mass="7905">MGDPTARKGPIGSTNYQWGWGKPPLIEISLYHFSFFEQVMNNKAIFSPKLLVEQVHQQYIIIITFNTY</sequence>
<protein>
    <submittedName>
        <fullName evidence="1">Uncharacterized protein</fullName>
    </submittedName>
</protein>
<keyword evidence="2" id="KW-1185">Reference proteome</keyword>